<dbReference type="AlphaFoldDB" id="A0AAD7GJT3"/>
<proteinExistence type="predicted"/>
<protein>
    <submittedName>
        <fullName evidence="1">Uncharacterized protein</fullName>
    </submittedName>
</protein>
<comment type="caution">
    <text evidence="1">The sequence shown here is derived from an EMBL/GenBank/DDBJ whole genome shotgun (WGS) entry which is preliminary data.</text>
</comment>
<name>A0AAD7GJT3_MYCRO</name>
<reference evidence="1" key="1">
    <citation type="submission" date="2023-03" db="EMBL/GenBank/DDBJ databases">
        <title>Massive genome expansion in bonnet fungi (Mycena s.s.) driven by repeated elements and novel gene families across ecological guilds.</title>
        <authorList>
            <consortium name="Lawrence Berkeley National Laboratory"/>
            <person name="Harder C.B."/>
            <person name="Miyauchi S."/>
            <person name="Viragh M."/>
            <person name="Kuo A."/>
            <person name="Thoen E."/>
            <person name="Andreopoulos B."/>
            <person name="Lu D."/>
            <person name="Skrede I."/>
            <person name="Drula E."/>
            <person name="Henrissat B."/>
            <person name="Morin E."/>
            <person name="Kohler A."/>
            <person name="Barry K."/>
            <person name="LaButti K."/>
            <person name="Morin E."/>
            <person name="Salamov A."/>
            <person name="Lipzen A."/>
            <person name="Mereny Z."/>
            <person name="Hegedus B."/>
            <person name="Baldrian P."/>
            <person name="Stursova M."/>
            <person name="Weitz H."/>
            <person name="Taylor A."/>
            <person name="Grigoriev I.V."/>
            <person name="Nagy L.G."/>
            <person name="Martin F."/>
            <person name="Kauserud H."/>
        </authorList>
    </citation>
    <scope>NUCLEOTIDE SEQUENCE</scope>
    <source>
        <strain evidence="1">CBHHK067</strain>
    </source>
</reference>
<keyword evidence="2" id="KW-1185">Reference proteome</keyword>
<gene>
    <name evidence="1" type="ORF">B0H17DRAFT_1283694</name>
</gene>
<organism evidence="1 2">
    <name type="scientific">Mycena rosella</name>
    <name type="common">Pink bonnet</name>
    <name type="synonym">Agaricus rosellus</name>
    <dbReference type="NCBI Taxonomy" id="1033263"/>
    <lineage>
        <taxon>Eukaryota</taxon>
        <taxon>Fungi</taxon>
        <taxon>Dikarya</taxon>
        <taxon>Basidiomycota</taxon>
        <taxon>Agaricomycotina</taxon>
        <taxon>Agaricomycetes</taxon>
        <taxon>Agaricomycetidae</taxon>
        <taxon>Agaricales</taxon>
        <taxon>Marasmiineae</taxon>
        <taxon>Mycenaceae</taxon>
        <taxon>Mycena</taxon>
    </lineage>
</organism>
<evidence type="ECO:0000313" key="2">
    <source>
        <dbReference type="Proteomes" id="UP001221757"/>
    </source>
</evidence>
<evidence type="ECO:0000313" key="1">
    <source>
        <dbReference type="EMBL" id="KAJ7692409.1"/>
    </source>
</evidence>
<sequence>MALLHNSWGLRPLLIRDIIRSIVLLCADYGVSFFLPLPAASFKLLDHVKKSVTHRFSVLYMITHSTFKLRRPAGDALFQFNNGELPQCYHFIRKIQPRVGLTEARAQARVAGRAKFWARPKPYLSPTSGRAWVGLQSPTQARPGTSLRTAALALRIERNALTVVASYFTLPPSHTIHSLLRDAIATAPKSPKLASILHLIERIPGVSWPSSVPARDQRIQSRGVPRSEGELESPHADFDATLGLEPIVAIYTAPWATPLPVTTVILPKEGLVCATTKAVEDDCCNILCVADSQAALRGILSTKP</sequence>
<accession>A0AAD7GJT3</accession>
<dbReference type="EMBL" id="JARKIE010000052">
    <property type="protein sequence ID" value="KAJ7692409.1"/>
    <property type="molecule type" value="Genomic_DNA"/>
</dbReference>
<dbReference type="Proteomes" id="UP001221757">
    <property type="component" value="Unassembled WGS sequence"/>
</dbReference>